<evidence type="ECO:0000256" key="1">
    <source>
        <dbReference type="SAM" id="MobiDB-lite"/>
    </source>
</evidence>
<name>A0A151WKE5_9HYME</name>
<evidence type="ECO:0000313" key="3">
    <source>
        <dbReference type="Proteomes" id="UP000075809"/>
    </source>
</evidence>
<accession>A0A151WKE5</accession>
<sequence>MVFRIAAIKPGVTKPPREEPQVLVLRQIAGDVARYVVQQSCTAEFRSSKIFPVSGACINRIKDLVTTRSDLFLEIGRDDRERLFKSHAPRKAIRITDEKNSTGREEGQCSFFRGTGRRLLVLQHRYRGGECPKAAKGGCCFLGTGRSPGRTGSGDCVVISLHLRLFGPTSGRRKGEKRSESAGDGAYRTSGKRRKWYREKERNIIVVRASVGARCPIRAHSGWLCGSHIGERECGEGERSGHQQHEDHLFLVLVLESPRTIAPVDIRGSNLRLIQGPCRSPFQLVADFSEPPARLTIRLADLVVTE</sequence>
<dbReference type="AlphaFoldDB" id="A0A151WKE5"/>
<keyword evidence="3" id="KW-1185">Reference proteome</keyword>
<dbReference type="Proteomes" id="UP000075809">
    <property type="component" value="Unassembled WGS sequence"/>
</dbReference>
<feature type="region of interest" description="Disordered" evidence="1">
    <location>
        <begin position="169"/>
        <end position="188"/>
    </location>
</feature>
<reference evidence="2 3" key="1">
    <citation type="submission" date="2015-09" db="EMBL/GenBank/DDBJ databases">
        <title>Trachymyrmex zeteki WGS genome.</title>
        <authorList>
            <person name="Nygaard S."/>
            <person name="Hu H."/>
            <person name="Boomsma J."/>
            <person name="Zhang G."/>
        </authorList>
    </citation>
    <scope>NUCLEOTIDE SEQUENCE [LARGE SCALE GENOMIC DNA]</scope>
    <source>
        <strain evidence="2">Tzet28-1</strain>
        <tissue evidence="2">Whole body</tissue>
    </source>
</reference>
<dbReference type="EMBL" id="KQ983012">
    <property type="protein sequence ID" value="KYQ48277.1"/>
    <property type="molecule type" value="Genomic_DNA"/>
</dbReference>
<organism evidence="2 3">
    <name type="scientific">Mycetomoellerius zeteki</name>
    <dbReference type="NCBI Taxonomy" id="64791"/>
    <lineage>
        <taxon>Eukaryota</taxon>
        <taxon>Metazoa</taxon>
        <taxon>Ecdysozoa</taxon>
        <taxon>Arthropoda</taxon>
        <taxon>Hexapoda</taxon>
        <taxon>Insecta</taxon>
        <taxon>Pterygota</taxon>
        <taxon>Neoptera</taxon>
        <taxon>Endopterygota</taxon>
        <taxon>Hymenoptera</taxon>
        <taxon>Apocrita</taxon>
        <taxon>Aculeata</taxon>
        <taxon>Formicoidea</taxon>
        <taxon>Formicidae</taxon>
        <taxon>Myrmicinae</taxon>
        <taxon>Mycetomoellerius</taxon>
    </lineage>
</organism>
<proteinExistence type="predicted"/>
<protein>
    <submittedName>
        <fullName evidence="2">Uncharacterized protein</fullName>
    </submittedName>
</protein>
<evidence type="ECO:0000313" key="2">
    <source>
        <dbReference type="EMBL" id="KYQ48277.1"/>
    </source>
</evidence>
<gene>
    <name evidence="2" type="ORF">ALC60_12605</name>
</gene>